<dbReference type="Gene3D" id="3.20.20.80">
    <property type="entry name" value="Glycosidases"/>
    <property type="match status" value="1"/>
</dbReference>
<keyword evidence="3" id="KW-0326">Glycosidase</keyword>
<dbReference type="GO" id="GO:0005980">
    <property type="term" value="P:glycogen catabolic process"/>
    <property type="evidence" value="ECO:0007669"/>
    <property type="project" value="InterPro"/>
</dbReference>
<dbReference type="InterPro" id="IPR044505">
    <property type="entry name" value="GlgX_Isoamylase_N_E_set"/>
</dbReference>
<dbReference type="GO" id="GO:0004135">
    <property type="term" value="F:amylo-alpha-1,6-glucosidase activity"/>
    <property type="evidence" value="ECO:0007669"/>
    <property type="project" value="InterPro"/>
</dbReference>
<dbReference type="InterPro" id="IPR014756">
    <property type="entry name" value="Ig_E-set"/>
</dbReference>
<sequence length="734" mass="80064">MEVRRAGHAANPRRLGAHLVGDGVDVAVVASRAREVELCLLDPASDGTFTERRYLLRGPVAGVWHGHVPGVGPGQRYGFRVHGHWDPATGLRHNPAKLQLDPYARAIDGEVALVPQIHDHLVGPDLAPLDGGASADPADSAPYVPHGVVVDDAFDGRVPGPRVPWSRTVLYEAHVRGLTMRLPGLPEELRGTYAGLANPVTIAHLKSLGVTTIELLPIHASMSEPFLTAKGLSNYWGYNTLAFFAPEPRYATRAAREAGPQAVLAEVKGMVALLHAAGLEVVLDVVYNHTCEGGAHGPSLSLRGLDNTGYYLHDGVAPARLVDVTGCGNSLDFRRTRVVQLALDSLRYWVEEVDVDGFRFDLAVTLGRNGGDYTPYHPFLVAMVTDPVLSSVKLIAEPWDLGPGGWRTGQFPAPMADWNDKFRNAVRTFWLADAGAASHGHTGHDLRELATRMSGSADLFGLGEVPGGRGPLSSVNYVTAHDGFTLADLVAYDHKHNEANLEGNHDGTNDNRSWNHGVEGAVKDSIAAPILPLRRRSMRNLMGTLLLSAGTPMITAGDEFGRSQHGNNNAYCQDNEISWVGWELAPWRRDMLETTQYLLRLRAEHPVLRPTRFATGRPDPGDDVADLAWFDGAGLAMTAHRWHDVHNRVLQMLRSGRRSADRDALVLINGSLDQQMVTLAEGRGGDYELVWDSAWERPEYQRTTSDSDPLSLIASPHEAVEMESLSMRLYLSMP</sequence>
<accession>A0A3N4ZXI8</accession>
<dbReference type="CDD" id="cd02856">
    <property type="entry name" value="E_set_GDE_Isoamylase_N"/>
    <property type="match status" value="1"/>
</dbReference>
<dbReference type="InterPro" id="IPR017853">
    <property type="entry name" value="GH"/>
</dbReference>
<comment type="caution">
    <text evidence="5">The sequence shown here is derived from an EMBL/GenBank/DDBJ whole genome shotgun (WGS) entry which is preliminary data.</text>
</comment>
<gene>
    <name evidence="5" type="ORF">EDD32_0177</name>
</gene>
<dbReference type="PANTHER" id="PTHR43002">
    <property type="entry name" value="GLYCOGEN DEBRANCHING ENZYME"/>
    <property type="match status" value="1"/>
</dbReference>
<dbReference type="Gene3D" id="2.60.40.1180">
    <property type="entry name" value="Golgi alpha-mannosidase II"/>
    <property type="match status" value="1"/>
</dbReference>
<dbReference type="Pfam" id="PF02922">
    <property type="entry name" value="CBM_48"/>
    <property type="match status" value="1"/>
</dbReference>
<dbReference type="InterPro" id="IPR013783">
    <property type="entry name" value="Ig-like_fold"/>
</dbReference>
<dbReference type="InterPro" id="IPR004193">
    <property type="entry name" value="Glyco_hydro_13_N"/>
</dbReference>
<evidence type="ECO:0000256" key="1">
    <source>
        <dbReference type="ARBA" id="ARBA00008061"/>
    </source>
</evidence>
<dbReference type="SUPFAM" id="SSF81296">
    <property type="entry name" value="E set domains"/>
    <property type="match status" value="1"/>
</dbReference>
<comment type="similarity">
    <text evidence="1">Belongs to the glycosyl hydrolase 13 family.</text>
</comment>
<dbReference type="InterPro" id="IPR006047">
    <property type="entry name" value="GH13_cat_dom"/>
</dbReference>
<evidence type="ECO:0000256" key="2">
    <source>
        <dbReference type="ARBA" id="ARBA00022801"/>
    </source>
</evidence>
<feature type="domain" description="Glycosyl hydrolase family 13 catalytic" evidence="4">
    <location>
        <begin position="168"/>
        <end position="602"/>
    </location>
</feature>
<dbReference type="SUPFAM" id="SSF51445">
    <property type="entry name" value="(Trans)glycosidases"/>
    <property type="match status" value="1"/>
</dbReference>
<evidence type="ECO:0000313" key="5">
    <source>
        <dbReference type="EMBL" id="RPF25765.1"/>
    </source>
</evidence>
<evidence type="ECO:0000256" key="3">
    <source>
        <dbReference type="ARBA" id="ARBA00023295"/>
    </source>
</evidence>
<dbReference type="EMBL" id="RKRA01000001">
    <property type="protein sequence ID" value="RPF25765.1"/>
    <property type="molecule type" value="Genomic_DNA"/>
</dbReference>
<dbReference type="CDD" id="cd11326">
    <property type="entry name" value="AmyAc_Glg_debranch"/>
    <property type="match status" value="1"/>
</dbReference>
<dbReference type="InterPro" id="IPR011837">
    <property type="entry name" value="Glycogen_debranch_GlgX"/>
</dbReference>
<dbReference type="SMART" id="SM00642">
    <property type="entry name" value="Aamy"/>
    <property type="match status" value="1"/>
</dbReference>
<protein>
    <submittedName>
        <fullName evidence="5">Glycogen operon protein</fullName>
    </submittedName>
</protein>
<dbReference type="NCBIfam" id="TIGR02100">
    <property type="entry name" value="glgX_debranch"/>
    <property type="match status" value="1"/>
</dbReference>
<proteinExistence type="inferred from homology"/>
<evidence type="ECO:0000313" key="6">
    <source>
        <dbReference type="Proteomes" id="UP000280726"/>
    </source>
</evidence>
<evidence type="ECO:0000259" key="4">
    <source>
        <dbReference type="SMART" id="SM00642"/>
    </source>
</evidence>
<keyword evidence="2" id="KW-0378">Hydrolase</keyword>
<dbReference type="AlphaFoldDB" id="A0A3N4ZXI8"/>
<dbReference type="Gene3D" id="2.60.40.10">
    <property type="entry name" value="Immunoglobulins"/>
    <property type="match status" value="1"/>
</dbReference>
<keyword evidence="6" id="KW-1185">Reference proteome</keyword>
<dbReference type="Proteomes" id="UP000280726">
    <property type="component" value="Unassembled WGS sequence"/>
</dbReference>
<dbReference type="InterPro" id="IPR013780">
    <property type="entry name" value="Glyco_hydro_b"/>
</dbReference>
<name>A0A3N4ZXI8_9MICO</name>
<dbReference type="SUPFAM" id="SSF51011">
    <property type="entry name" value="Glycosyl hydrolase domain"/>
    <property type="match status" value="1"/>
</dbReference>
<reference evidence="5 6" key="1">
    <citation type="submission" date="2018-11" db="EMBL/GenBank/DDBJ databases">
        <title>Sequencing the genomes of 1000 actinobacteria strains.</title>
        <authorList>
            <person name="Klenk H.-P."/>
        </authorList>
    </citation>
    <scope>NUCLEOTIDE SEQUENCE [LARGE SCALE GENOMIC DNA]</scope>
    <source>
        <strain evidence="5 6">DSM 14418</strain>
    </source>
</reference>
<organism evidence="5 6">
    <name type="scientific">Georgenia muralis</name>
    <dbReference type="NCBI Taxonomy" id="154117"/>
    <lineage>
        <taxon>Bacteria</taxon>
        <taxon>Bacillati</taxon>
        <taxon>Actinomycetota</taxon>
        <taxon>Actinomycetes</taxon>
        <taxon>Micrococcales</taxon>
        <taxon>Bogoriellaceae</taxon>
        <taxon>Georgenia</taxon>
    </lineage>
</organism>